<evidence type="ECO:0000313" key="2">
    <source>
        <dbReference type="EMBL" id="KAA6380551.1"/>
    </source>
</evidence>
<dbReference type="EMBL" id="SNRW01007829">
    <property type="protein sequence ID" value="KAA6380551.1"/>
    <property type="molecule type" value="Genomic_DNA"/>
</dbReference>
<sequence>MEYCFLCQILLFCQTTGKSAKVWTRLNPSAREFIELRMFVGHTGAVYAVTYIPRNEEYPNGALVTGSYDNSGHTNTVNVVKYWPERDVVVTGSWD</sequence>
<evidence type="ECO:0000256" key="1">
    <source>
        <dbReference type="PROSITE-ProRule" id="PRU00221"/>
    </source>
</evidence>
<reference evidence="2 3" key="1">
    <citation type="submission" date="2019-03" db="EMBL/GenBank/DDBJ databases">
        <title>Single cell metagenomics reveals metabolic interactions within the superorganism composed of flagellate Streblomastix strix and complex community of Bacteroidetes bacteria on its surface.</title>
        <authorList>
            <person name="Treitli S.C."/>
            <person name="Kolisko M."/>
            <person name="Husnik F."/>
            <person name="Keeling P."/>
            <person name="Hampl V."/>
        </authorList>
    </citation>
    <scope>NUCLEOTIDE SEQUENCE [LARGE SCALE GENOMIC DNA]</scope>
    <source>
        <strain evidence="2">ST1C</strain>
    </source>
</reference>
<comment type="caution">
    <text evidence="2">The sequence shown here is derived from an EMBL/GenBank/DDBJ whole genome shotgun (WGS) entry which is preliminary data.</text>
</comment>
<organism evidence="2 3">
    <name type="scientific">Streblomastix strix</name>
    <dbReference type="NCBI Taxonomy" id="222440"/>
    <lineage>
        <taxon>Eukaryota</taxon>
        <taxon>Metamonada</taxon>
        <taxon>Preaxostyla</taxon>
        <taxon>Oxymonadida</taxon>
        <taxon>Streblomastigidae</taxon>
        <taxon>Streblomastix</taxon>
    </lineage>
</organism>
<dbReference type="SUPFAM" id="SSF50978">
    <property type="entry name" value="WD40 repeat-like"/>
    <property type="match status" value="1"/>
</dbReference>
<dbReference type="PROSITE" id="PS50294">
    <property type="entry name" value="WD_REPEATS_REGION"/>
    <property type="match status" value="1"/>
</dbReference>
<dbReference type="Gene3D" id="2.130.10.10">
    <property type="entry name" value="YVTN repeat-like/Quinoprotein amine dehydrogenase"/>
    <property type="match status" value="1"/>
</dbReference>
<dbReference type="InterPro" id="IPR001680">
    <property type="entry name" value="WD40_rpt"/>
</dbReference>
<dbReference type="AlphaFoldDB" id="A0A5J4VDH6"/>
<accession>A0A5J4VDH6</accession>
<dbReference type="OrthoDB" id="10265988at2759"/>
<feature type="repeat" description="WD" evidence="1">
    <location>
        <begin position="70"/>
        <end position="95"/>
    </location>
</feature>
<keyword evidence="1" id="KW-0853">WD repeat</keyword>
<dbReference type="InterPro" id="IPR036322">
    <property type="entry name" value="WD40_repeat_dom_sf"/>
</dbReference>
<gene>
    <name evidence="2" type="ORF">EZS28_023921</name>
</gene>
<evidence type="ECO:0000313" key="3">
    <source>
        <dbReference type="Proteomes" id="UP000324800"/>
    </source>
</evidence>
<dbReference type="InterPro" id="IPR015943">
    <property type="entry name" value="WD40/YVTN_repeat-like_dom_sf"/>
</dbReference>
<dbReference type="Pfam" id="PF00400">
    <property type="entry name" value="WD40"/>
    <property type="match status" value="1"/>
</dbReference>
<proteinExistence type="predicted"/>
<name>A0A5J4VDH6_9EUKA</name>
<dbReference type="PROSITE" id="PS50082">
    <property type="entry name" value="WD_REPEATS_2"/>
    <property type="match status" value="1"/>
</dbReference>
<feature type="non-terminal residue" evidence="2">
    <location>
        <position position="95"/>
    </location>
</feature>
<protein>
    <submittedName>
        <fullName evidence="2">Uncharacterized protein</fullName>
    </submittedName>
</protein>
<dbReference type="Proteomes" id="UP000324800">
    <property type="component" value="Unassembled WGS sequence"/>
</dbReference>